<dbReference type="InterPro" id="IPR013766">
    <property type="entry name" value="Thioredoxin_domain"/>
</dbReference>
<dbReference type="PANTHER" id="PTHR45663">
    <property type="entry name" value="GEO12009P1"/>
    <property type="match status" value="1"/>
</dbReference>
<keyword evidence="3" id="KW-1185">Reference proteome</keyword>
<dbReference type="Gene3D" id="3.40.30.10">
    <property type="entry name" value="Glutaredoxin"/>
    <property type="match status" value="1"/>
</dbReference>
<dbReference type="GO" id="GO:0015035">
    <property type="term" value="F:protein-disulfide reductase activity"/>
    <property type="evidence" value="ECO:0007669"/>
    <property type="project" value="TreeGrafter"/>
</dbReference>
<gene>
    <name evidence="2" type="ORF">WJX72_001002</name>
</gene>
<evidence type="ECO:0000313" key="2">
    <source>
        <dbReference type="EMBL" id="KAK9828604.1"/>
    </source>
</evidence>
<dbReference type="GO" id="GO:0005737">
    <property type="term" value="C:cytoplasm"/>
    <property type="evidence" value="ECO:0007669"/>
    <property type="project" value="TreeGrafter"/>
</dbReference>
<reference evidence="2 3" key="1">
    <citation type="journal article" date="2024" name="Nat. Commun.">
        <title>Phylogenomics reveals the evolutionary origins of lichenization in chlorophyte algae.</title>
        <authorList>
            <person name="Puginier C."/>
            <person name="Libourel C."/>
            <person name="Otte J."/>
            <person name="Skaloud P."/>
            <person name="Haon M."/>
            <person name="Grisel S."/>
            <person name="Petersen M."/>
            <person name="Berrin J.G."/>
            <person name="Delaux P.M."/>
            <person name="Dal Grande F."/>
            <person name="Keller J."/>
        </authorList>
    </citation>
    <scope>NUCLEOTIDE SEQUENCE [LARGE SCALE GENOMIC DNA]</scope>
    <source>
        <strain evidence="2 3">SAG 2043</strain>
    </source>
</reference>
<protein>
    <recommendedName>
        <fullName evidence="1">Thioredoxin domain-containing protein</fullName>
    </recommendedName>
</protein>
<comment type="caution">
    <text evidence="2">The sequence shown here is derived from an EMBL/GenBank/DDBJ whole genome shotgun (WGS) entry which is preliminary data.</text>
</comment>
<sequence length="79" mass="8876">MVQMMQPHLKVAGSKFKDRLQVVKIDVDKYPKLASRFGVSGLPTLVIFSEGQPVDRIEGYVPEEALVSRVQALLSRYSQ</sequence>
<dbReference type="PANTHER" id="PTHR45663:SF15">
    <property type="entry name" value="THIOREDOXIN Y1, CHLOROPLASTIC"/>
    <property type="match status" value="1"/>
</dbReference>
<dbReference type="AlphaFoldDB" id="A0AAW1R4K0"/>
<name>A0AAW1R4K0_9CHLO</name>
<evidence type="ECO:0000313" key="3">
    <source>
        <dbReference type="Proteomes" id="UP001489004"/>
    </source>
</evidence>
<accession>A0AAW1R4K0</accession>
<dbReference type="InterPro" id="IPR036249">
    <property type="entry name" value="Thioredoxin-like_sf"/>
</dbReference>
<evidence type="ECO:0000259" key="1">
    <source>
        <dbReference type="Pfam" id="PF00085"/>
    </source>
</evidence>
<dbReference type="Proteomes" id="UP001489004">
    <property type="component" value="Unassembled WGS sequence"/>
</dbReference>
<dbReference type="EMBL" id="JALJOR010000001">
    <property type="protein sequence ID" value="KAK9828604.1"/>
    <property type="molecule type" value="Genomic_DNA"/>
</dbReference>
<organism evidence="2 3">
    <name type="scientific">[Myrmecia] bisecta</name>
    <dbReference type="NCBI Taxonomy" id="41462"/>
    <lineage>
        <taxon>Eukaryota</taxon>
        <taxon>Viridiplantae</taxon>
        <taxon>Chlorophyta</taxon>
        <taxon>core chlorophytes</taxon>
        <taxon>Trebouxiophyceae</taxon>
        <taxon>Trebouxiales</taxon>
        <taxon>Trebouxiaceae</taxon>
        <taxon>Myrmecia</taxon>
    </lineage>
</organism>
<dbReference type="CDD" id="cd02947">
    <property type="entry name" value="TRX_family"/>
    <property type="match status" value="1"/>
</dbReference>
<dbReference type="SUPFAM" id="SSF52833">
    <property type="entry name" value="Thioredoxin-like"/>
    <property type="match status" value="1"/>
</dbReference>
<feature type="domain" description="Thioredoxin" evidence="1">
    <location>
        <begin position="3"/>
        <end position="71"/>
    </location>
</feature>
<proteinExistence type="predicted"/>
<dbReference type="Pfam" id="PF00085">
    <property type="entry name" value="Thioredoxin"/>
    <property type="match status" value="1"/>
</dbReference>